<dbReference type="GO" id="GO:0008270">
    <property type="term" value="F:zinc ion binding"/>
    <property type="evidence" value="ECO:0007669"/>
    <property type="project" value="InterPro"/>
</dbReference>
<dbReference type="PANTHER" id="PTHR11705:SF140">
    <property type="entry name" value="FI02848P-RELATED"/>
    <property type="match status" value="1"/>
</dbReference>
<evidence type="ECO:0000259" key="13">
    <source>
        <dbReference type="PROSITE" id="PS52035"/>
    </source>
</evidence>
<organism evidence="14 15">
    <name type="scientific">Chrysodeixis includens</name>
    <name type="common">Soybean looper</name>
    <name type="synonym">Pseudoplusia includens</name>
    <dbReference type="NCBI Taxonomy" id="689277"/>
    <lineage>
        <taxon>Eukaryota</taxon>
        <taxon>Metazoa</taxon>
        <taxon>Ecdysozoa</taxon>
        <taxon>Arthropoda</taxon>
        <taxon>Hexapoda</taxon>
        <taxon>Insecta</taxon>
        <taxon>Pterygota</taxon>
        <taxon>Neoptera</taxon>
        <taxon>Endopterygota</taxon>
        <taxon>Lepidoptera</taxon>
        <taxon>Glossata</taxon>
        <taxon>Ditrysia</taxon>
        <taxon>Noctuoidea</taxon>
        <taxon>Noctuidae</taxon>
        <taxon>Plusiinae</taxon>
        <taxon>Chrysodeixis</taxon>
    </lineage>
</organism>
<dbReference type="SMART" id="SM00631">
    <property type="entry name" value="Zn_pept"/>
    <property type="match status" value="1"/>
</dbReference>
<dbReference type="InterPro" id="IPR036990">
    <property type="entry name" value="M14A-like_propep"/>
</dbReference>
<dbReference type="GO" id="GO:0004181">
    <property type="term" value="F:metallocarboxypeptidase activity"/>
    <property type="evidence" value="ECO:0007669"/>
    <property type="project" value="InterPro"/>
</dbReference>
<evidence type="ECO:0000256" key="7">
    <source>
        <dbReference type="ARBA" id="ARBA00022801"/>
    </source>
</evidence>
<dbReference type="PRINTS" id="PR00765">
    <property type="entry name" value="CRBOXYPTASEA"/>
</dbReference>
<keyword evidence="6 12" id="KW-0732">Signal</keyword>
<dbReference type="InterPro" id="IPR000834">
    <property type="entry name" value="Peptidase_M14"/>
</dbReference>
<keyword evidence="4" id="KW-0645">Protease</keyword>
<name>A0A9P0FSB2_CHRIL</name>
<reference evidence="14" key="1">
    <citation type="submission" date="2021-12" db="EMBL/GenBank/DDBJ databases">
        <authorList>
            <person name="King R."/>
        </authorList>
    </citation>
    <scope>NUCLEOTIDE SEQUENCE</scope>
</reference>
<keyword evidence="3" id="KW-0121">Carboxypeptidase</keyword>
<gene>
    <name evidence="14" type="ORF">CINC_LOCUS5294</name>
</gene>
<evidence type="ECO:0000256" key="4">
    <source>
        <dbReference type="ARBA" id="ARBA00022670"/>
    </source>
</evidence>
<keyword evidence="10" id="KW-1015">Disulfide bond</keyword>
<dbReference type="SUPFAM" id="SSF54897">
    <property type="entry name" value="Protease propeptides/inhibitors"/>
    <property type="match status" value="1"/>
</dbReference>
<evidence type="ECO:0000256" key="8">
    <source>
        <dbReference type="ARBA" id="ARBA00022833"/>
    </source>
</evidence>
<protein>
    <recommendedName>
        <fullName evidence="13">Peptidase M14 domain-containing protein</fullName>
    </recommendedName>
</protein>
<dbReference type="Gene3D" id="3.30.70.340">
    <property type="entry name" value="Metallocarboxypeptidase-like"/>
    <property type="match status" value="1"/>
</dbReference>
<sequence>MKLLVLASLLALAFAKHEEYIGWKSYYVGVSDADFNTFGSMIDKYELDILSHPISGREGVILVKPEHQAGFEQDAAAAGISVKVHREDVKKELDYDDMMLERHNRESFVRNGGRNLPYDSYQQIEAINNYIDYIGATYPNVAKVVNAANSFEGRPIKYLKISTTNFEDLSKPVIVIDGGIHAREWISPPTVTYAINKLVEDVTEPDLLNRFDWILLPVVNPDGYKFTFTNSRFWRKTRSTDQSSLSGFCPGVDGNRNFDFHFGTTGTSSSACSDIYPGSKAFSEVETRVVRDIIQENLARIALYLTMHSFGSMILYPWGHNGSFSHNAFGLHVVAVEMANAIDKESLPNFPRYIVGNSALVLNYGASGAAEDYAHSVGVPLSYTYELPGLSGGMQGFNLSPVHIQQVVRETWVGITAGARRAGDLFRQQ</sequence>
<comment type="cofactor">
    <cofactor evidence="1">
        <name>Zn(2+)</name>
        <dbReference type="ChEBI" id="CHEBI:29105"/>
    </cofactor>
</comment>
<feature type="active site" description="Proton donor/acceptor" evidence="11">
    <location>
        <position position="386"/>
    </location>
</feature>
<dbReference type="Gene3D" id="3.40.630.10">
    <property type="entry name" value="Zn peptidases"/>
    <property type="match status" value="1"/>
</dbReference>
<dbReference type="Pfam" id="PF00246">
    <property type="entry name" value="Peptidase_M14"/>
    <property type="match status" value="1"/>
</dbReference>
<dbReference type="CDD" id="cd06248">
    <property type="entry name" value="M14_CP_insect"/>
    <property type="match status" value="1"/>
</dbReference>
<evidence type="ECO:0000256" key="11">
    <source>
        <dbReference type="PROSITE-ProRule" id="PRU01379"/>
    </source>
</evidence>
<dbReference type="InterPro" id="IPR057246">
    <property type="entry name" value="CARBOXYPEPT_ZN_1"/>
</dbReference>
<dbReference type="EMBL" id="LR824022">
    <property type="protein sequence ID" value="CAH0591699.1"/>
    <property type="molecule type" value="Genomic_DNA"/>
</dbReference>
<evidence type="ECO:0000256" key="2">
    <source>
        <dbReference type="ARBA" id="ARBA00005988"/>
    </source>
</evidence>
<keyword evidence="15" id="KW-1185">Reference proteome</keyword>
<evidence type="ECO:0000313" key="15">
    <source>
        <dbReference type="Proteomes" id="UP001154114"/>
    </source>
</evidence>
<feature type="signal peptide" evidence="12">
    <location>
        <begin position="1"/>
        <end position="15"/>
    </location>
</feature>
<dbReference type="AlphaFoldDB" id="A0A9P0FSB2"/>
<keyword evidence="9" id="KW-0482">Metalloprotease</keyword>
<dbReference type="Proteomes" id="UP001154114">
    <property type="component" value="Chromosome 19"/>
</dbReference>
<dbReference type="FunFam" id="3.40.630.10:FF:000084">
    <property type="entry name" value="Carboxypeptidase B2"/>
    <property type="match status" value="1"/>
</dbReference>
<feature type="domain" description="Peptidase M14" evidence="13">
    <location>
        <begin position="117"/>
        <end position="422"/>
    </location>
</feature>
<keyword evidence="5" id="KW-0479">Metal-binding</keyword>
<dbReference type="SUPFAM" id="SSF53187">
    <property type="entry name" value="Zn-dependent exopeptidases"/>
    <property type="match status" value="1"/>
</dbReference>
<dbReference type="GO" id="GO:0005615">
    <property type="term" value="C:extracellular space"/>
    <property type="evidence" value="ECO:0007669"/>
    <property type="project" value="TreeGrafter"/>
</dbReference>
<proteinExistence type="inferred from homology"/>
<evidence type="ECO:0000256" key="1">
    <source>
        <dbReference type="ARBA" id="ARBA00001947"/>
    </source>
</evidence>
<dbReference type="PANTHER" id="PTHR11705">
    <property type="entry name" value="PROTEASE FAMILY M14 CARBOXYPEPTIDASE A,B"/>
    <property type="match status" value="1"/>
</dbReference>
<evidence type="ECO:0000256" key="12">
    <source>
        <dbReference type="SAM" id="SignalP"/>
    </source>
</evidence>
<keyword evidence="7" id="KW-0378">Hydrolase</keyword>
<keyword evidence="8" id="KW-0862">Zinc</keyword>
<evidence type="ECO:0000256" key="10">
    <source>
        <dbReference type="ARBA" id="ARBA00023157"/>
    </source>
</evidence>
<accession>A0A9P0FSB2</accession>
<dbReference type="GO" id="GO:0006508">
    <property type="term" value="P:proteolysis"/>
    <property type="evidence" value="ECO:0007669"/>
    <property type="project" value="UniProtKB-KW"/>
</dbReference>
<evidence type="ECO:0000256" key="9">
    <source>
        <dbReference type="ARBA" id="ARBA00023049"/>
    </source>
</evidence>
<evidence type="ECO:0000256" key="3">
    <source>
        <dbReference type="ARBA" id="ARBA00022645"/>
    </source>
</evidence>
<dbReference type="OrthoDB" id="3626597at2759"/>
<dbReference type="PROSITE" id="PS52035">
    <property type="entry name" value="PEPTIDASE_M14"/>
    <property type="match status" value="1"/>
</dbReference>
<evidence type="ECO:0000256" key="6">
    <source>
        <dbReference type="ARBA" id="ARBA00022729"/>
    </source>
</evidence>
<dbReference type="PROSITE" id="PS00132">
    <property type="entry name" value="CARBOXYPEPT_ZN_1"/>
    <property type="match status" value="1"/>
</dbReference>
<comment type="similarity">
    <text evidence="2 11">Belongs to the peptidase M14 family.</text>
</comment>
<evidence type="ECO:0000256" key="5">
    <source>
        <dbReference type="ARBA" id="ARBA00022723"/>
    </source>
</evidence>
<evidence type="ECO:0000313" key="14">
    <source>
        <dbReference type="EMBL" id="CAH0591699.1"/>
    </source>
</evidence>
<feature type="chain" id="PRO_5040238689" description="Peptidase M14 domain-containing protein" evidence="12">
    <location>
        <begin position="16"/>
        <end position="429"/>
    </location>
</feature>